<feature type="transmembrane region" description="Helical" evidence="1">
    <location>
        <begin position="96"/>
        <end position="113"/>
    </location>
</feature>
<proteinExistence type="predicted"/>
<dbReference type="EMBL" id="MHHY01000003">
    <property type="protein sequence ID" value="OGY40955.1"/>
    <property type="molecule type" value="Genomic_DNA"/>
</dbReference>
<reference evidence="2 3" key="1">
    <citation type="journal article" date="2016" name="Nat. Commun.">
        <title>Thousands of microbial genomes shed light on interconnected biogeochemical processes in an aquifer system.</title>
        <authorList>
            <person name="Anantharaman K."/>
            <person name="Brown C.T."/>
            <person name="Hug L.A."/>
            <person name="Sharon I."/>
            <person name="Castelle C.J."/>
            <person name="Probst A.J."/>
            <person name="Thomas B.C."/>
            <person name="Singh A."/>
            <person name="Wilkins M.J."/>
            <person name="Karaoz U."/>
            <person name="Brodie E.L."/>
            <person name="Williams K.H."/>
            <person name="Hubbard S.S."/>
            <person name="Banfield J.F."/>
        </authorList>
    </citation>
    <scope>NUCLEOTIDE SEQUENCE [LARGE SCALE GENOMIC DNA]</scope>
</reference>
<evidence type="ECO:0000256" key="1">
    <source>
        <dbReference type="SAM" id="Phobius"/>
    </source>
</evidence>
<comment type="caution">
    <text evidence="2">The sequence shown here is derived from an EMBL/GenBank/DDBJ whole genome shotgun (WGS) entry which is preliminary data.</text>
</comment>
<feature type="transmembrane region" description="Helical" evidence="1">
    <location>
        <begin position="119"/>
        <end position="140"/>
    </location>
</feature>
<gene>
    <name evidence="2" type="ORF">A2570_00470</name>
</gene>
<evidence type="ECO:0000313" key="3">
    <source>
        <dbReference type="Proteomes" id="UP000178570"/>
    </source>
</evidence>
<name>A0A1G1XLE4_9BACT</name>
<protein>
    <submittedName>
        <fullName evidence="2">Uncharacterized protein</fullName>
    </submittedName>
</protein>
<organism evidence="2 3">
    <name type="scientific">Candidatus Brennerbacteria bacterium RIFOXYD1_FULL_41_16</name>
    <dbReference type="NCBI Taxonomy" id="1797529"/>
    <lineage>
        <taxon>Bacteria</taxon>
        <taxon>Candidatus Brenneribacteriota</taxon>
    </lineage>
</organism>
<dbReference type="AlphaFoldDB" id="A0A1G1XLE4"/>
<keyword evidence="1" id="KW-0472">Membrane</keyword>
<dbReference type="Proteomes" id="UP000178570">
    <property type="component" value="Unassembled WGS sequence"/>
</dbReference>
<evidence type="ECO:0000313" key="2">
    <source>
        <dbReference type="EMBL" id="OGY40955.1"/>
    </source>
</evidence>
<accession>A0A1G1XLE4</accession>
<keyword evidence="1" id="KW-0812">Transmembrane</keyword>
<keyword evidence="1" id="KW-1133">Transmembrane helix</keyword>
<sequence>MFNYKDLNGDNISGAESNFWILMIINLVFSYFKDNLISLPNQFPIPTFIETVVFFAPIILFILQIEEGVRIFVLQKDLQKIVCSSRKRIEKAKQNTIAWACLSLAPLACSLFSLDPGGISPKIFILPTTSLVFMAQIWGFRHWRLKCEEEQALQKILTEEAERL</sequence>
<feature type="transmembrane region" description="Helical" evidence="1">
    <location>
        <begin position="12"/>
        <end position="32"/>
    </location>
</feature>
<feature type="transmembrane region" description="Helical" evidence="1">
    <location>
        <begin position="44"/>
        <end position="63"/>
    </location>
</feature>